<evidence type="ECO:0000256" key="5">
    <source>
        <dbReference type="ARBA" id="ARBA00023125"/>
    </source>
</evidence>
<dbReference type="PROSITE" id="PS50110">
    <property type="entry name" value="RESPONSE_REGULATORY"/>
    <property type="match status" value="1"/>
</dbReference>
<dbReference type="Gene3D" id="1.10.10.10">
    <property type="entry name" value="Winged helix-like DNA-binding domain superfamily/Winged helix DNA-binding domain"/>
    <property type="match status" value="1"/>
</dbReference>
<accession>A0A5N0TC60</accession>
<evidence type="ECO:0000256" key="8">
    <source>
        <dbReference type="PROSITE-ProRule" id="PRU01091"/>
    </source>
</evidence>
<dbReference type="AlphaFoldDB" id="A0A5N0TC60"/>
<evidence type="ECO:0000256" key="2">
    <source>
        <dbReference type="ARBA" id="ARBA00022553"/>
    </source>
</evidence>
<dbReference type="InterPro" id="IPR001867">
    <property type="entry name" value="OmpR/PhoB-type_DNA-bd"/>
</dbReference>
<evidence type="ECO:0000256" key="6">
    <source>
        <dbReference type="ARBA" id="ARBA00023163"/>
    </source>
</evidence>
<dbReference type="Gene3D" id="3.40.50.2300">
    <property type="match status" value="1"/>
</dbReference>
<proteinExistence type="predicted"/>
<dbReference type="Pfam" id="PF00486">
    <property type="entry name" value="Trans_reg_C"/>
    <property type="match status" value="1"/>
</dbReference>
<dbReference type="GO" id="GO:0005829">
    <property type="term" value="C:cytosol"/>
    <property type="evidence" value="ECO:0007669"/>
    <property type="project" value="TreeGrafter"/>
</dbReference>
<protein>
    <submittedName>
        <fullName evidence="11">Response regulator transcription factor</fullName>
    </submittedName>
</protein>
<dbReference type="InterPro" id="IPR011006">
    <property type="entry name" value="CheY-like_superfamily"/>
</dbReference>
<name>A0A5N0TC60_9MICO</name>
<dbReference type="Proteomes" id="UP000326838">
    <property type="component" value="Unassembled WGS sequence"/>
</dbReference>
<dbReference type="EMBL" id="VYUY01000015">
    <property type="protein sequence ID" value="KAA9132248.1"/>
    <property type="molecule type" value="Genomic_DNA"/>
</dbReference>
<feature type="domain" description="Response regulatory" evidence="9">
    <location>
        <begin position="14"/>
        <end position="127"/>
    </location>
</feature>
<dbReference type="InterPro" id="IPR039420">
    <property type="entry name" value="WalR-like"/>
</dbReference>
<organism evidence="11 12">
    <name type="scientific">Microbacterium caowuchunii</name>
    <dbReference type="NCBI Taxonomy" id="2614638"/>
    <lineage>
        <taxon>Bacteria</taxon>
        <taxon>Bacillati</taxon>
        <taxon>Actinomycetota</taxon>
        <taxon>Actinomycetes</taxon>
        <taxon>Micrococcales</taxon>
        <taxon>Microbacteriaceae</taxon>
        <taxon>Microbacterium</taxon>
    </lineage>
</organism>
<dbReference type="Gene3D" id="6.10.250.690">
    <property type="match status" value="1"/>
</dbReference>
<feature type="DNA-binding region" description="OmpR/PhoB-type" evidence="8">
    <location>
        <begin position="134"/>
        <end position="227"/>
    </location>
</feature>
<evidence type="ECO:0000256" key="4">
    <source>
        <dbReference type="ARBA" id="ARBA00023015"/>
    </source>
</evidence>
<comment type="subcellular location">
    <subcellularLocation>
        <location evidence="1">Cytoplasm</location>
    </subcellularLocation>
</comment>
<feature type="modified residue" description="4-aspartylphosphate" evidence="7">
    <location>
        <position position="62"/>
    </location>
</feature>
<keyword evidence="12" id="KW-1185">Reference proteome</keyword>
<keyword evidence="6" id="KW-0804">Transcription</keyword>
<comment type="caution">
    <text evidence="11">The sequence shown here is derived from an EMBL/GenBank/DDBJ whole genome shotgun (WGS) entry which is preliminary data.</text>
</comment>
<dbReference type="GO" id="GO:0006355">
    <property type="term" value="P:regulation of DNA-templated transcription"/>
    <property type="evidence" value="ECO:0007669"/>
    <property type="project" value="InterPro"/>
</dbReference>
<evidence type="ECO:0000259" key="10">
    <source>
        <dbReference type="PROSITE" id="PS51755"/>
    </source>
</evidence>
<dbReference type="Pfam" id="PF00072">
    <property type="entry name" value="Response_reg"/>
    <property type="match status" value="1"/>
</dbReference>
<sequence length="229" mass="25336">MPSPPTPSGAVPPHLLYVEDEAEIAQIVIEVLSEDYLVDHAATGEEALELALNRRYDVIVVDRRLPGMSGADLVRAIRTARIATPVLMLTALGSLEDRVSGLDLGADDYVVKPFEFDELRARLRALRRGARSAGERREVGDWLYTPRARALYAPTGRRIPLTETEDDLLELLTSSPEHVFSREEILSSVFPAGGSAATVDTYVHYVRRKSTPEIIETVRGRGYRAGDPR</sequence>
<dbReference type="InterPro" id="IPR001789">
    <property type="entry name" value="Sig_transdc_resp-reg_receiver"/>
</dbReference>
<evidence type="ECO:0000259" key="9">
    <source>
        <dbReference type="PROSITE" id="PS50110"/>
    </source>
</evidence>
<dbReference type="PROSITE" id="PS51755">
    <property type="entry name" value="OMPR_PHOB"/>
    <property type="match status" value="1"/>
</dbReference>
<dbReference type="RefSeq" id="WP_150893977.1">
    <property type="nucleotide sequence ID" value="NZ_VYUY01000015.1"/>
</dbReference>
<dbReference type="GO" id="GO:0000156">
    <property type="term" value="F:phosphorelay response regulator activity"/>
    <property type="evidence" value="ECO:0007669"/>
    <property type="project" value="TreeGrafter"/>
</dbReference>
<dbReference type="GO" id="GO:0000976">
    <property type="term" value="F:transcription cis-regulatory region binding"/>
    <property type="evidence" value="ECO:0007669"/>
    <property type="project" value="TreeGrafter"/>
</dbReference>
<gene>
    <name evidence="11" type="ORF">F6B40_11110</name>
</gene>
<dbReference type="CDD" id="cd00383">
    <property type="entry name" value="trans_reg_C"/>
    <property type="match status" value="1"/>
</dbReference>
<evidence type="ECO:0000256" key="7">
    <source>
        <dbReference type="PROSITE-ProRule" id="PRU00169"/>
    </source>
</evidence>
<reference evidence="12" key="1">
    <citation type="submission" date="2019-09" db="EMBL/GenBank/DDBJ databases">
        <title>Mumia zhuanghuii sp. nov. isolated from the intestinal contents of plateau pika (Ochotona curzoniae) in the Qinghai-Tibet plateau of China.</title>
        <authorList>
            <person name="Tian Z."/>
        </authorList>
    </citation>
    <scope>NUCLEOTIDE SEQUENCE [LARGE SCALE GENOMIC DNA]</scope>
    <source>
        <strain evidence="12">L-033</strain>
    </source>
</reference>
<dbReference type="CDD" id="cd17574">
    <property type="entry name" value="REC_OmpR"/>
    <property type="match status" value="1"/>
</dbReference>
<evidence type="ECO:0000256" key="3">
    <source>
        <dbReference type="ARBA" id="ARBA00023012"/>
    </source>
</evidence>
<dbReference type="InterPro" id="IPR036388">
    <property type="entry name" value="WH-like_DNA-bd_sf"/>
</dbReference>
<evidence type="ECO:0000313" key="12">
    <source>
        <dbReference type="Proteomes" id="UP000326838"/>
    </source>
</evidence>
<dbReference type="GO" id="GO:0032993">
    <property type="term" value="C:protein-DNA complex"/>
    <property type="evidence" value="ECO:0007669"/>
    <property type="project" value="TreeGrafter"/>
</dbReference>
<keyword evidence="2 7" id="KW-0597">Phosphoprotein</keyword>
<dbReference type="PANTHER" id="PTHR48111">
    <property type="entry name" value="REGULATOR OF RPOS"/>
    <property type="match status" value="1"/>
</dbReference>
<dbReference type="SUPFAM" id="SSF52172">
    <property type="entry name" value="CheY-like"/>
    <property type="match status" value="1"/>
</dbReference>
<dbReference type="SMART" id="SM00448">
    <property type="entry name" value="REC"/>
    <property type="match status" value="1"/>
</dbReference>
<keyword evidence="5 8" id="KW-0238">DNA-binding</keyword>
<evidence type="ECO:0000313" key="11">
    <source>
        <dbReference type="EMBL" id="KAA9132248.1"/>
    </source>
</evidence>
<keyword evidence="4" id="KW-0805">Transcription regulation</keyword>
<dbReference type="SMART" id="SM00862">
    <property type="entry name" value="Trans_reg_C"/>
    <property type="match status" value="1"/>
</dbReference>
<feature type="domain" description="OmpR/PhoB-type" evidence="10">
    <location>
        <begin position="134"/>
        <end position="227"/>
    </location>
</feature>
<evidence type="ECO:0000256" key="1">
    <source>
        <dbReference type="ARBA" id="ARBA00004496"/>
    </source>
</evidence>
<keyword evidence="3" id="KW-0902">Two-component regulatory system</keyword>
<dbReference type="PANTHER" id="PTHR48111:SF22">
    <property type="entry name" value="REGULATOR OF RPOS"/>
    <property type="match status" value="1"/>
</dbReference>